<dbReference type="PANTHER" id="PTHR30471:SF3">
    <property type="entry name" value="UPF0758 PROTEIN YEES-RELATED"/>
    <property type="match status" value="1"/>
</dbReference>
<comment type="similarity">
    <text evidence="6">Belongs to the UPF0758 family.</text>
</comment>
<evidence type="ECO:0000256" key="1">
    <source>
        <dbReference type="ARBA" id="ARBA00022670"/>
    </source>
</evidence>
<accession>A0A0U3E4J3</accession>
<dbReference type="GO" id="GO:0046872">
    <property type="term" value="F:metal ion binding"/>
    <property type="evidence" value="ECO:0007669"/>
    <property type="project" value="UniProtKB-KW"/>
</dbReference>
<dbReference type="GO" id="GO:0008237">
    <property type="term" value="F:metallopeptidase activity"/>
    <property type="evidence" value="ECO:0007669"/>
    <property type="project" value="UniProtKB-KW"/>
</dbReference>
<keyword evidence="5" id="KW-0482">Metalloprotease</keyword>
<keyword evidence="1" id="KW-0645">Protease</keyword>
<protein>
    <submittedName>
        <fullName evidence="7">DNA repair protein</fullName>
    </submittedName>
</protein>
<dbReference type="STRING" id="76731.RD2015_3694"/>
<dbReference type="OrthoDB" id="9804482at2"/>
<dbReference type="InterPro" id="IPR001405">
    <property type="entry name" value="UPF0758"/>
</dbReference>
<dbReference type="NCBIfam" id="TIGR00608">
    <property type="entry name" value="radc"/>
    <property type="match status" value="1"/>
</dbReference>
<evidence type="ECO:0000256" key="3">
    <source>
        <dbReference type="ARBA" id="ARBA00022801"/>
    </source>
</evidence>
<dbReference type="SUPFAM" id="SSF102712">
    <property type="entry name" value="JAB1/MPN domain"/>
    <property type="match status" value="1"/>
</dbReference>
<dbReference type="NCBIfam" id="NF000642">
    <property type="entry name" value="PRK00024.1"/>
    <property type="match status" value="1"/>
</dbReference>
<dbReference type="InterPro" id="IPR010994">
    <property type="entry name" value="RuvA_2-like"/>
</dbReference>
<keyword evidence="8" id="KW-1185">Reference proteome</keyword>
<dbReference type="InterPro" id="IPR025657">
    <property type="entry name" value="RadC_JAB"/>
</dbReference>
<evidence type="ECO:0000256" key="4">
    <source>
        <dbReference type="ARBA" id="ARBA00022833"/>
    </source>
</evidence>
<evidence type="ECO:0000256" key="6">
    <source>
        <dbReference type="RuleBase" id="RU003797"/>
    </source>
</evidence>
<keyword evidence="4" id="KW-0862">Zinc</keyword>
<dbReference type="Proteomes" id="UP000060699">
    <property type="component" value="Chromosome"/>
</dbReference>
<dbReference type="Gene3D" id="3.40.140.10">
    <property type="entry name" value="Cytidine Deaminase, domain 2"/>
    <property type="match status" value="1"/>
</dbReference>
<evidence type="ECO:0000313" key="8">
    <source>
        <dbReference type="Proteomes" id="UP000060699"/>
    </source>
</evidence>
<dbReference type="PANTHER" id="PTHR30471">
    <property type="entry name" value="DNA REPAIR PROTEIN RADC"/>
    <property type="match status" value="1"/>
</dbReference>
<dbReference type="EMBL" id="CP013729">
    <property type="protein sequence ID" value="ALV08149.1"/>
    <property type="molecule type" value="Genomic_DNA"/>
</dbReference>
<gene>
    <name evidence="7" type="ORF">RD2015_3694</name>
</gene>
<reference evidence="7 8" key="1">
    <citation type="submission" date="2015-12" db="EMBL/GenBank/DDBJ databases">
        <title>Complete genome of Roseateles depolymerans KCTC 42856.</title>
        <authorList>
            <person name="Kim K.M."/>
        </authorList>
    </citation>
    <scope>NUCLEOTIDE SEQUENCE [LARGE SCALE GENOMIC DNA]</scope>
    <source>
        <strain evidence="7 8">KCTC 42856</strain>
    </source>
</reference>
<sequence length="224" mass="24435">MTFLNLPIDARPREKLLARGPDALCDSELLAVLLRTGLPGQPVLALARELLDRFNGLAGLLRASPEDLAEVRGVGPSKQAMLAAVMELARRGLREGLSDQPVFESVDAVRTYLRLQLDALPYECFAVMFLDVRHRLIRMDNMFRGTLSHTIAYPREVVKRALALEAAAVILAHNHPSGHAQPSDADIRLTQAMKQALALVDVSVLDHFVVGAGNVVSMAELGLM</sequence>
<dbReference type="PROSITE" id="PS50249">
    <property type="entry name" value="MPN"/>
    <property type="match status" value="1"/>
</dbReference>
<dbReference type="Gene3D" id="1.10.150.20">
    <property type="entry name" value="5' to 3' exonuclease, C-terminal subdomain"/>
    <property type="match status" value="1"/>
</dbReference>
<evidence type="ECO:0000256" key="2">
    <source>
        <dbReference type="ARBA" id="ARBA00022723"/>
    </source>
</evidence>
<dbReference type="RefSeq" id="WP_058936153.1">
    <property type="nucleotide sequence ID" value="NZ_CP013729.1"/>
</dbReference>
<dbReference type="CDD" id="cd08071">
    <property type="entry name" value="MPN_DUF2466"/>
    <property type="match status" value="1"/>
</dbReference>
<dbReference type="SUPFAM" id="SSF47781">
    <property type="entry name" value="RuvA domain 2-like"/>
    <property type="match status" value="1"/>
</dbReference>
<keyword evidence="3" id="KW-0378">Hydrolase</keyword>
<dbReference type="InterPro" id="IPR020891">
    <property type="entry name" value="UPF0758_CS"/>
</dbReference>
<evidence type="ECO:0000313" key="7">
    <source>
        <dbReference type="EMBL" id="ALV08149.1"/>
    </source>
</evidence>
<dbReference type="PATRIC" id="fig|76731.3.peg.3786"/>
<dbReference type="AlphaFoldDB" id="A0A0U3E4J3"/>
<dbReference type="Pfam" id="PF20582">
    <property type="entry name" value="UPF0758_N"/>
    <property type="match status" value="1"/>
</dbReference>
<dbReference type="Pfam" id="PF04002">
    <property type="entry name" value="RadC"/>
    <property type="match status" value="1"/>
</dbReference>
<name>A0A0U3E4J3_9BURK</name>
<keyword evidence="2" id="KW-0479">Metal-binding</keyword>
<dbReference type="KEGG" id="rdp:RD2015_3694"/>
<evidence type="ECO:0000256" key="5">
    <source>
        <dbReference type="ARBA" id="ARBA00023049"/>
    </source>
</evidence>
<dbReference type="InterPro" id="IPR046778">
    <property type="entry name" value="UPF0758_N"/>
</dbReference>
<dbReference type="GO" id="GO:0006508">
    <property type="term" value="P:proteolysis"/>
    <property type="evidence" value="ECO:0007669"/>
    <property type="project" value="UniProtKB-KW"/>
</dbReference>
<organism evidence="7 8">
    <name type="scientific">Roseateles depolymerans</name>
    <dbReference type="NCBI Taxonomy" id="76731"/>
    <lineage>
        <taxon>Bacteria</taxon>
        <taxon>Pseudomonadati</taxon>
        <taxon>Pseudomonadota</taxon>
        <taxon>Betaproteobacteria</taxon>
        <taxon>Burkholderiales</taxon>
        <taxon>Sphaerotilaceae</taxon>
        <taxon>Roseateles</taxon>
    </lineage>
</organism>
<proteinExistence type="inferred from homology"/>
<dbReference type="InterPro" id="IPR037518">
    <property type="entry name" value="MPN"/>
</dbReference>
<dbReference type="PROSITE" id="PS01302">
    <property type="entry name" value="UPF0758"/>
    <property type="match status" value="1"/>
</dbReference>